<evidence type="ECO:0000256" key="9">
    <source>
        <dbReference type="SAM" id="MobiDB-lite"/>
    </source>
</evidence>
<dbReference type="InterPro" id="IPR017970">
    <property type="entry name" value="Homeobox_CS"/>
</dbReference>
<dbReference type="STRING" id="451379.A0A0N5ABQ4"/>
<dbReference type="CDD" id="cd00086">
    <property type="entry name" value="homeodomain"/>
    <property type="match status" value="1"/>
</dbReference>
<proteinExistence type="inferred from homology"/>
<dbReference type="PANTHER" id="PTHR24340">
    <property type="entry name" value="HOMEOBOX PROTEIN NKX"/>
    <property type="match status" value="1"/>
</dbReference>
<sequence>MPILSSALGQVYYTQHISGYHHAAPFGLDTHQAVPSAYPMYDQTALAAHSHQHYMPPPTNPTGFGYSLAPPADPFVTSTRDNDPTLNQQTALPGTSPKESSNSSISKNGVKADDEEATDEIEDEVNEEEEEENGDGKKKRRKRRVLFTKAQTYELEHRFRTQRYLSAPEREQLAMQIRLTPTQVKIWFQNHRYKTKKTLQDKGLNSNLLHNSVPTSSATAAAAFTPARRIPVQMLVRDGKPCPTDFVSSYPSTGTLPNSFSTSSGYFPQAAATLPQNSQYYGWNW</sequence>
<evidence type="ECO:0000256" key="2">
    <source>
        <dbReference type="ARBA" id="ARBA00005661"/>
    </source>
</evidence>
<keyword evidence="5 7" id="KW-0371">Homeobox</keyword>
<dbReference type="InterPro" id="IPR009057">
    <property type="entry name" value="Homeodomain-like_sf"/>
</dbReference>
<evidence type="ECO:0000313" key="12">
    <source>
        <dbReference type="WBParaSite" id="SMUV_0000158001-mRNA-1"/>
    </source>
</evidence>
<keyword evidence="6 7" id="KW-0539">Nucleus</keyword>
<dbReference type="GO" id="GO:0000981">
    <property type="term" value="F:DNA-binding transcription factor activity, RNA polymerase II-specific"/>
    <property type="evidence" value="ECO:0007669"/>
    <property type="project" value="InterPro"/>
</dbReference>
<evidence type="ECO:0000259" key="10">
    <source>
        <dbReference type="PROSITE" id="PS50071"/>
    </source>
</evidence>
<dbReference type="InterPro" id="IPR001356">
    <property type="entry name" value="HD"/>
</dbReference>
<keyword evidence="4 7" id="KW-0238">DNA-binding</keyword>
<dbReference type="InterPro" id="IPR050394">
    <property type="entry name" value="Homeobox_NK-like"/>
</dbReference>
<accession>A0A0N5ABQ4</accession>
<evidence type="ECO:0000256" key="7">
    <source>
        <dbReference type="PROSITE-ProRule" id="PRU00108"/>
    </source>
</evidence>
<dbReference type="GO" id="GO:0030154">
    <property type="term" value="P:cell differentiation"/>
    <property type="evidence" value="ECO:0007669"/>
    <property type="project" value="TreeGrafter"/>
</dbReference>
<feature type="compositionally biased region" description="Acidic residues" evidence="9">
    <location>
        <begin position="113"/>
        <end position="133"/>
    </location>
</feature>
<protein>
    <submittedName>
        <fullName evidence="12">Homeobox domain-containing protein</fullName>
    </submittedName>
</protein>
<feature type="compositionally biased region" description="Polar residues" evidence="9">
    <location>
        <begin position="76"/>
        <end position="93"/>
    </location>
</feature>
<organism evidence="11 12">
    <name type="scientific">Syphacia muris</name>
    <dbReference type="NCBI Taxonomy" id="451379"/>
    <lineage>
        <taxon>Eukaryota</taxon>
        <taxon>Metazoa</taxon>
        <taxon>Ecdysozoa</taxon>
        <taxon>Nematoda</taxon>
        <taxon>Chromadorea</taxon>
        <taxon>Rhabditida</taxon>
        <taxon>Spirurina</taxon>
        <taxon>Oxyuridomorpha</taxon>
        <taxon>Oxyuroidea</taxon>
        <taxon>Oxyuridae</taxon>
        <taxon>Syphacia</taxon>
    </lineage>
</organism>
<reference evidence="12" key="1">
    <citation type="submission" date="2017-02" db="UniProtKB">
        <authorList>
            <consortium name="WormBaseParasite"/>
        </authorList>
    </citation>
    <scope>IDENTIFICATION</scope>
</reference>
<dbReference type="GO" id="GO:0005634">
    <property type="term" value="C:nucleus"/>
    <property type="evidence" value="ECO:0007669"/>
    <property type="project" value="UniProtKB-SubCell"/>
</dbReference>
<dbReference type="WBParaSite" id="SMUV_0000158001-mRNA-1">
    <property type="protein sequence ID" value="SMUV_0000158001-mRNA-1"/>
    <property type="gene ID" value="SMUV_0000158001"/>
</dbReference>
<evidence type="ECO:0000256" key="8">
    <source>
        <dbReference type="RuleBase" id="RU000682"/>
    </source>
</evidence>
<feature type="domain" description="Homeobox" evidence="10">
    <location>
        <begin position="138"/>
        <end position="198"/>
    </location>
</feature>
<name>A0A0N5ABQ4_9BILA</name>
<dbReference type="Proteomes" id="UP000046393">
    <property type="component" value="Unplaced"/>
</dbReference>
<dbReference type="PANTHER" id="PTHR24340:SF82">
    <property type="entry name" value="HOMEOBOX PROTEIN VND"/>
    <property type="match status" value="1"/>
</dbReference>
<dbReference type="PRINTS" id="PR00024">
    <property type="entry name" value="HOMEOBOX"/>
</dbReference>
<dbReference type="FunFam" id="1.10.10.60:FF:000101">
    <property type="entry name" value="NK2 homeobox 8"/>
    <property type="match status" value="1"/>
</dbReference>
<dbReference type="Pfam" id="PF00046">
    <property type="entry name" value="Homeodomain"/>
    <property type="match status" value="1"/>
</dbReference>
<evidence type="ECO:0000256" key="6">
    <source>
        <dbReference type="ARBA" id="ARBA00023242"/>
    </source>
</evidence>
<feature type="region of interest" description="Disordered" evidence="9">
    <location>
        <begin position="51"/>
        <end position="141"/>
    </location>
</feature>
<dbReference type="SUPFAM" id="SSF46689">
    <property type="entry name" value="Homeodomain-like"/>
    <property type="match status" value="1"/>
</dbReference>
<dbReference type="InterPro" id="IPR020479">
    <property type="entry name" value="HD_metazoa"/>
</dbReference>
<keyword evidence="11" id="KW-1185">Reference proteome</keyword>
<comment type="similarity">
    <text evidence="2">Belongs to the NK-2 homeobox family.</text>
</comment>
<keyword evidence="3" id="KW-0217">Developmental protein</keyword>
<comment type="subcellular location">
    <subcellularLocation>
        <location evidence="1 7 8">Nucleus</location>
    </subcellularLocation>
</comment>
<feature type="compositionally biased region" description="Low complexity" evidence="9">
    <location>
        <begin position="96"/>
        <end position="108"/>
    </location>
</feature>
<dbReference type="AlphaFoldDB" id="A0A0N5ABQ4"/>
<evidence type="ECO:0000256" key="1">
    <source>
        <dbReference type="ARBA" id="ARBA00004123"/>
    </source>
</evidence>
<evidence type="ECO:0000256" key="3">
    <source>
        <dbReference type="ARBA" id="ARBA00022473"/>
    </source>
</evidence>
<dbReference type="SMART" id="SM00389">
    <property type="entry name" value="HOX"/>
    <property type="match status" value="1"/>
</dbReference>
<evidence type="ECO:0000256" key="5">
    <source>
        <dbReference type="ARBA" id="ARBA00023155"/>
    </source>
</evidence>
<feature type="DNA-binding region" description="Homeobox" evidence="7">
    <location>
        <begin position="140"/>
        <end position="199"/>
    </location>
</feature>
<dbReference type="Gene3D" id="1.10.10.60">
    <property type="entry name" value="Homeodomain-like"/>
    <property type="match status" value="1"/>
</dbReference>
<dbReference type="PROSITE" id="PS50071">
    <property type="entry name" value="HOMEOBOX_2"/>
    <property type="match status" value="1"/>
</dbReference>
<dbReference type="GO" id="GO:0000978">
    <property type="term" value="F:RNA polymerase II cis-regulatory region sequence-specific DNA binding"/>
    <property type="evidence" value="ECO:0007669"/>
    <property type="project" value="TreeGrafter"/>
</dbReference>
<dbReference type="PROSITE" id="PS00027">
    <property type="entry name" value="HOMEOBOX_1"/>
    <property type="match status" value="1"/>
</dbReference>
<evidence type="ECO:0000313" key="11">
    <source>
        <dbReference type="Proteomes" id="UP000046393"/>
    </source>
</evidence>
<evidence type="ECO:0000256" key="4">
    <source>
        <dbReference type="ARBA" id="ARBA00023125"/>
    </source>
</evidence>